<dbReference type="AlphaFoldDB" id="F0SHI6"/>
<dbReference type="KEGG" id="pbs:Plabr_0801"/>
<name>F0SHI6_RUBBR</name>
<evidence type="ECO:0000256" key="3">
    <source>
        <dbReference type="ARBA" id="ARBA00022989"/>
    </source>
</evidence>
<accession>F0SHI6</accession>
<evidence type="ECO:0000313" key="8">
    <source>
        <dbReference type="Proteomes" id="UP000006860"/>
    </source>
</evidence>
<organism evidence="7 8">
    <name type="scientific">Rubinisphaera brasiliensis (strain ATCC 49424 / DSM 5305 / JCM 21570 / IAM 15109 / NBRC 103401 / IFAM 1448)</name>
    <name type="common">Planctomyces brasiliensis</name>
    <dbReference type="NCBI Taxonomy" id="756272"/>
    <lineage>
        <taxon>Bacteria</taxon>
        <taxon>Pseudomonadati</taxon>
        <taxon>Planctomycetota</taxon>
        <taxon>Planctomycetia</taxon>
        <taxon>Planctomycetales</taxon>
        <taxon>Planctomycetaceae</taxon>
        <taxon>Rubinisphaera</taxon>
    </lineage>
</organism>
<dbReference type="EMBL" id="CP002546">
    <property type="protein sequence ID" value="ADY58424.1"/>
    <property type="molecule type" value="Genomic_DNA"/>
</dbReference>
<reference evidence="8" key="1">
    <citation type="submission" date="2011-02" db="EMBL/GenBank/DDBJ databases">
        <title>The complete genome of Planctomyces brasiliensis DSM 5305.</title>
        <authorList>
            <person name="Lucas S."/>
            <person name="Copeland A."/>
            <person name="Lapidus A."/>
            <person name="Bruce D."/>
            <person name="Goodwin L."/>
            <person name="Pitluck S."/>
            <person name="Kyrpides N."/>
            <person name="Mavromatis K."/>
            <person name="Pagani I."/>
            <person name="Ivanova N."/>
            <person name="Ovchinnikova G."/>
            <person name="Lu M."/>
            <person name="Detter J.C."/>
            <person name="Han C."/>
            <person name="Land M."/>
            <person name="Hauser L."/>
            <person name="Markowitz V."/>
            <person name="Cheng J.-F."/>
            <person name="Hugenholtz P."/>
            <person name="Woyke T."/>
            <person name="Wu D."/>
            <person name="Tindall B."/>
            <person name="Pomrenke H.G."/>
            <person name="Brambilla E."/>
            <person name="Klenk H.-P."/>
            <person name="Eisen J.A."/>
        </authorList>
    </citation>
    <scope>NUCLEOTIDE SEQUENCE [LARGE SCALE GENOMIC DNA]</scope>
    <source>
        <strain evidence="8">ATCC 49424 / DSM 5305 / JCM 21570 / NBRC 103401 / IFAM 1448</strain>
    </source>
</reference>
<comment type="subcellular location">
    <subcellularLocation>
        <location evidence="1">Membrane</location>
        <topology evidence="1">Multi-pass membrane protein</topology>
    </subcellularLocation>
</comment>
<feature type="transmembrane region" description="Helical" evidence="6">
    <location>
        <begin position="147"/>
        <end position="169"/>
    </location>
</feature>
<evidence type="ECO:0000256" key="4">
    <source>
        <dbReference type="ARBA" id="ARBA00023136"/>
    </source>
</evidence>
<feature type="region of interest" description="Disordered" evidence="5">
    <location>
        <begin position="1"/>
        <end position="21"/>
    </location>
</feature>
<feature type="region of interest" description="Disordered" evidence="5">
    <location>
        <begin position="37"/>
        <end position="70"/>
    </location>
</feature>
<evidence type="ECO:0000256" key="1">
    <source>
        <dbReference type="ARBA" id="ARBA00004141"/>
    </source>
</evidence>
<proteinExistence type="predicted"/>
<evidence type="ECO:0000256" key="6">
    <source>
        <dbReference type="SAM" id="Phobius"/>
    </source>
</evidence>
<sequence length="197" mass="21499">MVERSEPPVMGQHSGNSNLGNRVLPLETIVGSCKLAHSPKTYDDQPAQGGNMPDTETELQPPVPREEQPRGPRTAAVLAHLFQFWNFFGPGLGLVLPAILLFVRKDSDFIQNHSRVAINGALTFSLCFYCGYYLPQAIPSLSLPGTVLVMLSIVWLGGCVGRAFVIAGLGRPCRYPLAIPFLHVDWQQDDSPGSETI</sequence>
<dbReference type="InterPro" id="IPR019109">
    <property type="entry name" value="MamF_MmsF"/>
</dbReference>
<dbReference type="STRING" id="756272.Plabr_0801"/>
<evidence type="ECO:0000256" key="2">
    <source>
        <dbReference type="ARBA" id="ARBA00022692"/>
    </source>
</evidence>
<protein>
    <submittedName>
        <fullName evidence="7">Uncharacterized protein</fullName>
    </submittedName>
</protein>
<feature type="transmembrane region" description="Helical" evidence="6">
    <location>
        <begin position="84"/>
        <end position="104"/>
    </location>
</feature>
<evidence type="ECO:0000313" key="7">
    <source>
        <dbReference type="EMBL" id="ADY58424.1"/>
    </source>
</evidence>
<evidence type="ECO:0000256" key="5">
    <source>
        <dbReference type="SAM" id="MobiDB-lite"/>
    </source>
</evidence>
<keyword evidence="8" id="KW-1185">Reference proteome</keyword>
<dbReference type="Pfam" id="PF09685">
    <property type="entry name" value="MamF_MmsF"/>
    <property type="match status" value="1"/>
</dbReference>
<keyword evidence="2 6" id="KW-0812">Transmembrane</keyword>
<dbReference type="Proteomes" id="UP000006860">
    <property type="component" value="Chromosome"/>
</dbReference>
<keyword evidence="4 6" id="KW-0472">Membrane</keyword>
<feature type="transmembrane region" description="Helical" evidence="6">
    <location>
        <begin position="116"/>
        <end position="135"/>
    </location>
</feature>
<gene>
    <name evidence="7" type="ordered locus">Plabr_0801</name>
</gene>
<keyword evidence="3 6" id="KW-1133">Transmembrane helix</keyword>
<dbReference type="HOGENOM" id="CLU_1383265_0_0_0"/>